<reference evidence="2" key="2">
    <citation type="submission" date="2020-09" db="EMBL/GenBank/DDBJ databases">
        <authorList>
            <person name="Sun Q."/>
            <person name="Zhou Y."/>
        </authorList>
    </citation>
    <scope>NUCLEOTIDE SEQUENCE</scope>
    <source>
        <strain evidence="2">CGMCC 1.15367</strain>
    </source>
</reference>
<reference evidence="2" key="1">
    <citation type="journal article" date="2014" name="Int. J. Syst. Evol. Microbiol.">
        <title>Complete genome sequence of Corynebacterium casei LMG S-19264T (=DSM 44701T), isolated from a smear-ripened cheese.</title>
        <authorList>
            <consortium name="US DOE Joint Genome Institute (JGI-PGF)"/>
            <person name="Walter F."/>
            <person name="Albersmeier A."/>
            <person name="Kalinowski J."/>
            <person name="Ruckert C."/>
        </authorList>
    </citation>
    <scope>NUCLEOTIDE SEQUENCE</scope>
    <source>
        <strain evidence="2">CGMCC 1.15367</strain>
    </source>
</reference>
<proteinExistence type="predicted"/>
<protein>
    <submittedName>
        <fullName evidence="2">Uncharacterized protein</fullName>
    </submittedName>
</protein>
<gene>
    <name evidence="2" type="ORF">GCM10011390_50470</name>
</gene>
<dbReference type="RefSeq" id="WP_188913539.1">
    <property type="nucleotide sequence ID" value="NZ_BMIQ01000015.1"/>
</dbReference>
<evidence type="ECO:0000313" key="3">
    <source>
        <dbReference type="Proteomes" id="UP000644699"/>
    </source>
</evidence>
<dbReference type="EMBL" id="BMIQ01000015">
    <property type="protein sequence ID" value="GGE24933.1"/>
    <property type="molecule type" value="Genomic_DNA"/>
</dbReference>
<organism evidence="2 3">
    <name type="scientific">Aureimonas endophytica</name>
    <dbReference type="NCBI Taxonomy" id="2027858"/>
    <lineage>
        <taxon>Bacteria</taxon>
        <taxon>Pseudomonadati</taxon>
        <taxon>Pseudomonadota</taxon>
        <taxon>Alphaproteobacteria</taxon>
        <taxon>Hyphomicrobiales</taxon>
        <taxon>Aurantimonadaceae</taxon>
        <taxon>Aureimonas</taxon>
    </lineage>
</organism>
<name>A0A917A3R4_9HYPH</name>
<dbReference type="Proteomes" id="UP000644699">
    <property type="component" value="Unassembled WGS sequence"/>
</dbReference>
<accession>A0A917A3R4</accession>
<feature type="region of interest" description="Disordered" evidence="1">
    <location>
        <begin position="71"/>
        <end position="91"/>
    </location>
</feature>
<dbReference type="Gene3D" id="1.10.10.60">
    <property type="entry name" value="Homeodomain-like"/>
    <property type="match status" value="1"/>
</dbReference>
<keyword evidence="3" id="KW-1185">Reference proteome</keyword>
<comment type="caution">
    <text evidence="2">The sequence shown here is derived from an EMBL/GenBank/DDBJ whole genome shotgun (WGS) entry which is preliminary data.</text>
</comment>
<evidence type="ECO:0000256" key="1">
    <source>
        <dbReference type="SAM" id="MobiDB-lite"/>
    </source>
</evidence>
<evidence type="ECO:0000313" key="2">
    <source>
        <dbReference type="EMBL" id="GGE24933.1"/>
    </source>
</evidence>
<dbReference type="AlphaFoldDB" id="A0A917A3R4"/>
<sequence>MEKITIRIPAEARETVLQTADLVRESPSFLNQLKRMIEEHQRPSIAIMLEQVLQRLDTFEKRLDGIDAEIQESGGQEFSGPNPDWISGSGAGKKLTALGEEELIRLFERGLSDKQISRRIGINISSVSVRRKRYDLERSARSGQM</sequence>